<feature type="domain" description="CMP/dCMP-type deaminase" evidence="1">
    <location>
        <begin position="4"/>
        <end position="143"/>
    </location>
</feature>
<dbReference type="Pfam" id="PF00383">
    <property type="entry name" value="dCMP_cyt_deam_1"/>
    <property type="match status" value="1"/>
</dbReference>
<proteinExistence type="predicted"/>
<evidence type="ECO:0000313" key="2">
    <source>
        <dbReference type="EMBL" id="QHT38380.1"/>
    </source>
</evidence>
<protein>
    <recommendedName>
        <fullName evidence="1">CMP/dCMP-type deaminase domain-containing protein</fullName>
    </recommendedName>
</protein>
<reference evidence="2" key="1">
    <citation type="journal article" date="2020" name="Nature">
        <title>Giant virus diversity and host interactions through global metagenomics.</title>
        <authorList>
            <person name="Schulz F."/>
            <person name="Roux S."/>
            <person name="Paez-Espino D."/>
            <person name="Jungbluth S."/>
            <person name="Walsh D.A."/>
            <person name="Denef V.J."/>
            <person name="McMahon K.D."/>
            <person name="Konstantinidis K.T."/>
            <person name="Eloe-Fadrosh E.A."/>
            <person name="Kyrpides N.C."/>
            <person name="Woyke T."/>
        </authorList>
    </citation>
    <scope>NUCLEOTIDE SEQUENCE</scope>
    <source>
        <strain evidence="2">GVMAG-S-ERX556101-89</strain>
    </source>
</reference>
<dbReference type="InterPro" id="IPR002125">
    <property type="entry name" value="CMP_dCMP_dom"/>
</dbReference>
<organism evidence="2">
    <name type="scientific">viral metagenome</name>
    <dbReference type="NCBI Taxonomy" id="1070528"/>
    <lineage>
        <taxon>unclassified sequences</taxon>
        <taxon>metagenomes</taxon>
        <taxon>organismal metagenomes</taxon>
    </lineage>
</organism>
<dbReference type="EMBL" id="MN738829">
    <property type="protein sequence ID" value="QHT38380.1"/>
    <property type="molecule type" value="Genomic_DNA"/>
</dbReference>
<accession>A0A6C0FF09</accession>
<evidence type="ECO:0000259" key="1">
    <source>
        <dbReference type="Pfam" id="PF00383"/>
    </source>
</evidence>
<dbReference type="Gene3D" id="3.40.140.10">
    <property type="entry name" value="Cytidine Deaminase, domain 2"/>
    <property type="match status" value="1"/>
</dbReference>
<dbReference type="InterPro" id="IPR016193">
    <property type="entry name" value="Cytidine_deaminase-like"/>
</dbReference>
<sequence length="145" mass="16383">MPRKRDKYIDIALDIANKSSMSKQHGAVIVLRGKILSTGYNKYLTRAISGKTWRDELQIQLRKEWMERDIQTSFSTFSNGGWGKMSCSLHAEMDAMIKAGISCNNNGSVLYVTRRSAIDGRALNSNPCKRCTKAAFRRGIKIIYT</sequence>
<name>A0A6C0FF09_9ZZZZ</name>
<dbReference type="AlphaFoldDB" id="A0A6C0FF09"/>
<dbReference type="SUPFAM" id="SSF53927">
    <property type="entry name" value="Cytidine deaminase-like"/>
    <property type="match status" value="1"/>
</dbReference>
<dbReference type="GO" id="GO:0003824">
    <property type="term" value="F:catalytic activity"/>
    <property type="evidence" value="ECO:0007669"/>
    <property type="project" value="InterPro"/>
</dbReference>